<dbReference type="OrthoDB" id="26212at2"/>
<dbReference type="Gene3D" id="1.10.1660.10">
    <property type="match status" value="1"/>
</dbReference>
<dbReference type="EMBL" id="RDBF01000018">
    <property type="protein sequence ID" value="RLV54543.1"/>
    <property type="molecule type" value="Genomic_DNA"/>
</dbReference>
<dbReference type="GO" id="GO:0003677">
    <property type="term" value="F:DNA binding"/>
    <property type="evidence" value="ECO:0007669"/>
    <property type="project" value="UniProtKB-KW"/>
</dbReference>
<dbReference type="NCBIfam" id="TIGR01764">
    <property type="entry name" value="excise"/>
    <property type="match status" value="1"/>
</dbReference>
<comment type="caution">
    <text evidence="2">The sequence shown here is derived from an EMBL/GenBank/DDBJ whole genome shotgun (WGS) entry which is preliminary data.</text>
</comment>
<keyword evidence="3" id="KW-1185">Reference proteome</keyword>
<gene>
    <name evidence="2" type="ORF">D9V41_15955</name>
</gene>
<dbReference type="SUPFAM" id="SSF46955">
    <property type="entry name" value="Putative DNA-binding domain"/>
    <property type="match status" value="1"/>
</dbReference>
<protein>
    <submittedName>
        <fullName evidence="2">DNA-binding protein</fullName>
    </submittedName>
</protein>
<dbReference type="Proteomes" id="UP000282515">
    <property type="component" value="Unassembled WGS sequence"/>
</dbReference>
<sequence>MLDDGEHITLPAGLTAAIRFVLDGLTQGDVSIRSMPDELTSTTAADLLGVSRPTLMKFVREGQLHSRKVGTHHRFAHHEVLELLRRRREMQRSALDELRRIDDELGIDD</sequence>
<dbReference type="InterPro" id="IPR009061">
    <property type="entry name" value="DNA-bd_dom_put_sf"/>
</dbReference>
<dbReference type="AlphaFoldDB" id="A0A3L8PIQ2"/>
<organism evidence="2 3">
    <name type="scientific">Aeromicrobium phragmitis</name>
    <dbReference type="NCBI Taxonomy" id="2478914"/>
    <lineage>
        <taxon>Bacteria</taxon>
        <taxon>Bacillati</taxon>
        <taxon>Actinomycetota</taxon>
        <taxon>Actinomycetes</taxon>
        <taxon>Propionibacteriales</taxon>
        <taxon>Nocardioidaceae</taxon>
        <taxon>Aeromicrobium</taxon>
    </lineage>
</organism>
<keyword evidence="2" id="KW-0238">DNA-binding</keyword>
<accession>A0A3L8PIQ2</accession>
<name>A0A3L8PIQ2_9ACTN</name>
<dbReference type="Pfam" id="PF12728">
    <property type="entry name" value="HTH_17"/>
    <property type="match status" value="1"/>
</dbReference>
<dbReference type="InterPro" id="IPR041657">
    <property type="entry name" value="HTH_17"/>
</dbReference>
<evidence type="ECO:0000313" key="2">
    <source>
        <dbReference type="EMBL" id="RLV54543.1"/>
    </source>
</evidence>
<evidence type="ECO:0000259" key="1">
    <source>
        <dbReference type="Pfam" id="PF12728"/>
    </source>
</evidence>
<reference evidence="2 3" key="1">
    <citation type="submission" date="2018-10" db="EMBL/GenBank/DDBJ databases">
        <title>Aeromicrobium sp. 9W16Y-2 whole genome shotgun sequence.</title>
        <authorList>
            <person name="Li F."/>
        </authorList>
    </citation>
    <scope>NUCLEOTIDE SEQUENCE [LARGE SCALE GENOMIC DNA]</scope>
    <source>
        <strain evidence="2 3">9W16Y-2</strain>
    </source>
</reference>
<proteinExistence type="predicted"/>
<feature type="domain" description="Helix-turn-helix" evidence="1">
    <location>
        <begin position="39"/>
        <end position="88"/>
    </location>
</feature>
<evidence type="ECO:0000313" key="3">
    <source>
        <dbReference type="Proteomes" id="UP000282515"/>
    </source>
</evidence>
<dbReference type="InterPro" id="IPR010093">
    <property type="entry name" value="SinI_DNA-bd"/>
</dbReference>